<evidence type="ECO:0000313" key="4">
    <source>
        <dbReference type="Proteomes" id="UP000250235"/>
    </source>
</evidence>
<organism evidence="3 4">
    <name type="scientific">Dorcoceras hygrometricum</name>
    <dbReference type="NCBI Taxonomy" id="472368"/>
    <lineage>
        <taxon>Eukaryota</taxon>
        <taxon>Viridiplantae</taxon>
        <taxon>Streptophyta</taxon>
        <taxon>Embryophyta</taxon>
        <taxon>Tracheophyta</taxon>
        <taxon>Spermatophyta</taxon>
        <taxon>Magnoliopsida</taxon>
        <taxon>eudicotyledons</taxon>
        <taxon>Gunneridae</taxon>
        <taxon>Pentapetalae</taxon>
        <taxon>asterids</taxon>
        <taxon>lamiids</taxon>
        <taxon>Lamiales</taxon>
        <taxon>Gesneriaceae</taxon>
        <taxon>Didymocarpoideae</taxon>
        <taxon>Trichosporeae</taxon>
        <taxon>Loxocarpinae</taxon>
        <taxon>Dorcoceras</taxon>
    </lineage>
</organism>
<dbReference type="OrthoDB" id="1741306at2759"/>
<dbReference type="EMBL" id="KV001792">
    <property type="protein sequence ID" value="KZV38573.1"/>
    <property type="molecule type" value="Genomic_DNA"/>
</dbReference>
<evidence type="ECO:0000313" key="3">
    <source>
        <dbReference type="EMBL" id="KZV38573.1"/>
    </source>
</evidence>
<feature type="region of interest" description="Disordered" evidence="2">
    <location>
        <begin position="186"/>
        <end position="231"/>
    </location>
</feature>
<proteinExistence type="predicted"/>
<keyword evidence="4" id="KW-1185">Reference proteome</keyword>
<evidence type="ECO:0000256" key="1">
    <source>
        <dbReference type="SAM" id="Coils"/>
    </source>
</evidence>
<keyword evidence="1" id="KW-0175">Coiled coil</keyword>
<gene>
    <name evidence="3" type="ORF">F511_04278</name>
</gene>
<sequence length="741" mass="83638">MASSLISNIVHVLFDSVLAMEDEGIVAIFEALVASGLTGFLGCSIVIYEGSLMEFFQHGSVRDGMVVSTIQGKTVEITEEVFTGTFELPTDGLTDLNEVPKDLVFYARSIFSFSGEQVSTSCKKREMKIEFRLLSDILEKSIFVKVGSFDAVTHEIFLMMAAINGGIQINWSREFVAREADRMVESGSDTDEEIVTDKVIETDAGETADGEQTVPRSDEKEKDAESGASEERVVAKKNAEFLCKKPTDEELMTIDDLLMQISDDMMLPSVTAAEFTKIKFCLSVKINEVQDKDCYVNKLQDVFDFFHSFSLSQILDLESVTEIAAKEKHMLSWEETNSLETAVKRRVYIIVKYREMMLRKFLESHRKYFEPGQPWIAMASQIIDLLSVSHRKSLKALLAQKKEDGLIWERPCSSSLFDDSVDGGGAVLAQFYSLAKSTCWVRPMVLIDGVWTPLQGNDYWRSSCRLSFFVTKRQLPERAIEDSFVPHCYFIKPDQYLGASQSIIKTWGMFIVCTYIILYSMFGCLRPVGSVNSCRDIVVKSSVVEFFEKVPSGFFDVLHQESFDDLRASISRIIVNQSNESRRQGDTHDEVLVKIKNLERTLLDILSTKSSFPKPDSKYLADVLKEAKEQKAIIEEMDERLATVRSELLDFRVKAQENHNTLSTQLGFLVDYINRGGNDKRGNIIAAAVLNRRLMIRVDPVGEVRAEVVVLVEVVGEEMIEVDLQRKDIVVVVMVDLVLVV</sequence>
<dbReference type="Proteomes" id="UP000250235">
    <property type="component" value="Unassembled WGS sequence"/>
</dbReference>
<dbReference type="AlphaFoldDB" id="A0A2Z7BVE7"/>
<reference evidence="3 4" key="1">
    <citation type="journal article" date="2015" name="Proc. Natl. Acad. Sci. U.S.A.">
        <title>The resurrection genome of Boea hygrometrica: A blueprint for survival of dehydration.</title>
        <authorList>
            <person name="Xiao L."/>
            <person name="Yang G."/>
            <person name="Zhang L."/>
            <person name="Yang X."/>
            <person name="Zhao S."/>
            <person name="Ji Z."/>
            <person name="Zhou Q."/>
            <person name="Hu M."/>
            <person name="Wang Y."/>
            <person name="Chen M."/>
            <person name="Xu Y."/>
            <person name="Jin H."/>
            <person name="Xiao X."/>
            <person name="Hu G."/>
            <person name="Bao F."/>
            <person name="Hu Y."/>
            <person name="Wan P."/>
            <person name="Li L."/>
            <person name="Deng X."/>
            <person name="Kuang T."/>
            <person name="Xiang C."/>
            <person name="Zhu J.K."/>
            <person name="Oliver M.J."/>
            <person name="He Y."/>
        </authorList>
    </citation>
    <scope>NUCLEOTIDE SEQUENCE [LARGE SCALE GENOMIC DNA]</scope>
    <source>
        <strain evidence="4">cv. XS01</strain>
    </source>
</reference>
<feature type="coiled-coil region" evidence="1">
    <location>
        <begin position="620"/>
        <end position="647"/>
    </location>
</feature>
<protein>
    <submittedName>
        <fullName evidence="3">Uncharacterized protein</fullName>
    </submittedName>
</protein>
<name>A0A2Z7BVE7_9LAMI</name>
<feature type="compositionally biased region" description="Basic and acidic residues" evidence="2">
    <location>
        <begin position="216"/>
        <end position="231"/>
    </location>
</feature>
<accession>A0A2Z7BVE7</accession>
<evidence type="ECO:0000256" key="2">
    <source>
        <dbReference type="SAM" id="MobiDB-lite"/>
    </source>
</evidence>